<accession>A0AAD8HDN9</accession>
<dbReference type="SUPFAM" id="SSF54585">
    <property type="entry name" value="Cdc48 domain 2-like"/>
    <property type="match status" value="1"/>
</dbReference>
<dbReference type="GO" id="GO:0035494">
    <property type="term" value="P:SNARE complex disassembly"/>
    <property type="evidence" value="ECO:0007669"/>
    <property type="project" value="InterPro"/>
</dbReference>
<evidence type="ECO:0000256" key="3">
    <source>
        <dbReference type="ARBA" id="ARBA00022840"/>
    </source>
</evidence>
<dbReference type="Gene3D" id="3.40.50.300">
    <property type="entry name" value="P-loop containing nucleotide triphosphate hydrolases"/>
    <property type="match status" value="1"/>
</dbReference>
<dbReference type="Proteomes" id="UP001237642">
    <property type="component" value="Unassembled WGS sequence"/>
</dbReference>
<evidence type="ECO:0000259" key="5">
    <source>
        <dbReference type="Pfam" id="PF00004"/>
    </source>
</evidence>
<reference evidence="7" key="2">
    <citation type="submission" date="2023-05" db="EMBL/GenBank/DDBJ databases">
        <authorList>
            <person name="Schelkunov M.I."/>
        </authorList>
    </citation>
    <scope>NUCLEOTIDE SEQUENCE</scope>
    <source>
        <strain evidence="7">Hsosn_3</strain>
        <tissue evidence="7">Leaf</tissue>
    </source>
</reference>
<organism evidence="7 8">
    <name type="scientific">Heracleum sosnowskyi</name>
    <dbReference type="NCBI Taxonomy" id="360622"/>
    <lineage>
        <taxon>Eukaryota</taxon>
        <taxon>Viridiplantae</taxon>
        <taxon>Streptophyta</taxon>
        <taxon>Embryophyta</taxon>
        <taxon>Tracheophyta</taxon>
        <taxon>Spermatophyta</taxon>
        <taxon>Magnoliopsida</taxon>
        <taxon>eudicotyledons</taxon>
        <taxon>Gunneridae</taxon>
        <taxon>Pentapetalae</taxon>
        <taxon>asterids</taxon>
        <taxon>campanulids</taxon>
        <taxon>Apiales</taxon>
        <taxon>Apiaceae</taxon>
        <taxon>Apioideae</taxon>
        <taxon>apioid superclade</taxon>
        <taxon>Tordylieae</taxon>
        <taxon>Tordyliinae</taxon>
        <taxon>Heracleum</taxon>
    </lineage>
</organism>
<dbReference type="EC" id="3.6.4.6" evidence="4"/>
<dbReference type="GO" id="GO:0005795">
    <property type="term" value="C:Golgi stack"/>
    <property type="evidence" value="ECO:0007669"/>
    <property type="project" value="TreeGrafter"/>
</dbReference>
<comment type="subcellular location">
    <subcellularLocation>
        <location evidence="4">Cytoplasm</location>
    </subcellularLocation>
</comment>
<dbReference type="AlphaFoldDB" id="A0AAD8HDN9"/>
<evidence type="ECO:0000313" key="7">
    <source>
        <dbReference type="EMBL" id="KAK1364318.1"/>
    </source>
</evidence>
<dbReference type="EMBL" id="JAUIZM010000009">
    <property type="protein sequence ID" value="KAK1364318.1"/>
    <property type="molecule type" value="Genomic_DNA"/>
</dbReference>
<dbReference type="Gene3D" id="1.10.8.60">
    <property type="match status" value="1"/>
</dbReference>
<keyword evidence="2 4" id="KW-0547">Nucleotide-binding</keyword>
<evidence type="ECO:0000259" key="6">
    <source>
        <dbReference type="Pfam" id="PF17862"/>
    </source>
</evidence>
<keyword evidence="4" id="KW-0963">Cytoplasm</keyword>
<name>A0AAD8HDN9_9APIA</name>
<dbReference type="Pfam" id="PF17862">
    <property type="entry name" value="AAA_lid_3"/>
    <property type="match status" value="1"/>
</dbReference>
<dbReference type="SUPFAM" id="SSF52540">
    <property type="entry name" value="P-loop containing nucleoside triphosphate hydrolases"/>
    <property type="match status" value="1"/>
</dbReference>
<evidence type="ECO:0000256" key="1">
    <source>
        <dbReference type="ARBA" id="ARBA00006914"/>
    </source>
</evidence>
<dbReference type="InterPro" id="IPR041569">
    <property type="entry name" value="AAA_lid_3"/>
</dbReference>
<dbReference type="GO" id="GO:0005524">
    <property type="term" value="F:ATP binding"/>
    <property type="evidence" value="ECO:0007669"/>
    <property type="project" value="UniProtKB-UniRule"/>
</dbReference>
<reference evidence="7" key="1">
    <citation type="submission" date="2023-02" db="EMBL/GenBank/DDBJ databases">
        <title>Genome of toxic invasive species Heracleum sosnowskyi carries increased number of genes despite the absence of recent whole-genome duplications.</title>
        <authorList>
            <person name="Schelkunov M."/>
            <person name="Shtratnikova V."/>
            <person name="Makarenko M."/>
            <person name="Klepikova A."/>
            <person name="Omelchenko D."/>
            <person name="Novikova G."/>
            <person name="Obukhova E."/>
            <person name="Bogdanov V."/>
            <person name="Penin A."/>
            <person name="Logacheva M."/>
        </authorList>
    </citation>
    <scope>NUCLEOTIDE SEQUENCE</scope>
    <source>
        <strain evidence="7">Hsosn_3</strain>
        <tissue evidence="7">Leaf</tissue>
    </source>
</reference>
<keyword evidence="4" id="KW-0460">Magnesium</keyword>
<dbReference type="InterPro" id="IPR027417">
    <property type="entry name" value="P-loop_NTPase"/>
</dbReference>
<comment type="caution">
    <text evidence="7">The sequence shown here is derived from an EMBL/GenBank/DDBJ whole genome shotgun (WGS) entry which is preliminary data.</text>
</comment>
<proteinExistence type="inferred from homology"/>
<keyword evidence="3 4" id="KW-0067">ATP-binding</keyword>
<sequence length="233" mass="25675">MQILTTAQKVMLEYLGTNYVFTVNEAAIREQEKSNDIDNRGMLSADTYILFTTPNSSGIKITNQREGARSNLFKHKEFNLESLGIGGLSDEFGDIFRRAFASRVFPPHVTSKLGIKHVKGMLLYGPPGTGKTLMARQIGKIHGISEIPNLPMLKKTKEHGGMKATCMLLYLMKSTPSVSVNKGLSLSNAAARSKNYSGAELEGVVKSAVSYALHRQLNLEDLSKPVDEELKRI</sequence>
<feature type="domain" description="AAA ATPase AAA+ lid" evidence="6">
    <location>
        <begin position="185"/>
        <end position="218"/>
    </location>
</feature>
<keyword evidence="4" id="KW-0378">Hydrolase</keyword>
<keyword evidence="8" id="KW-1185">Reference proteome</keyword>
<evidence type="ECO:0000256" key="2">
    <source>
        <dbReference type="ARBA" id="ARBA00022741"/>
    </source>
</evidence>
<dbReference type="Pfam" id="PF00004">
    <property type="entry name" value="AAA"/>
    <property type="match status" value="1"/>
</dbReference>
<gene>
    <name evidence="7" type="ORF">POM88_039879</name>
</gene>
<dbReference type="InterPro" id="IPR003959">
    <property type="entry name" value="ATPase_AAA_core"/>
</dbReference>
<keyword evidence="4" id="KW-0813">Transport</keyword>
<comment type="similarity">
    <text evidence="1 4">Belongs to the AAA ATPase family.</text>
</comment>
<dbReference type="GO" id="GO:0006891">
    <property type="term" value="P:intra-Golgi vesicle-mediated transport"/>
    <property type="evidence" value="ECO:0007669"/>
    <property type="project" value="TreeGrafter"/>
</dbReference>
<keyword evidence="4" id="KW-0931">ER-Golgi transport</keyword>
<dbReference type="GO" id="GO:0016887">
    <property type="term" value="F:ATP hydrolysis activity"/>
    <property type="evidence" value="ECO:0007669"/>
    <property type="project" value="InterPro"/>
</dbReference>
<evidence type="ECO:0000313" key="8">
    <source>
        <dbReference type="Proteomes" id="UP001237642"/>
    </source>
</evidence>
<dbReference type="PANTHER" id="PTHR23078">
    <property type="entry name" value="VESICULAR-FUSION PROTEIN NSF"/>
    <property type="match status" value="1"/>
</dbReference>
<comment type="function">
    <text evidence="4">Required for vesicle-mediated transport. Catalyzes the fusion of transport vesicles within the Golgi cisternae. Is also required for transport from the endoplasmic reticulum to the Golgi stack. Seems to function as a fusion protein required for the delivery of cargo proteins to all compartments of the Golgi stack independent of vesicle origin.</text>
</comment>
<protein>
    <recommendedName>
        <fullName evidence="4">Vesicle-fusing ATPase</fullName>
        <ecNumber evidence="4">3.6.4.6</ecNumber>
    </recommendedName>
</protein>
<feature type="domain" description="ATPase AAA-type core" evidence="5">
    <location>
        <begin position="121"/>
        <end position="143"/>
    </location>
</feature>
<comment type="catalytic activity">
    <reaction evidence="4">
        <text>ATP + H2O = ADP + phosphate + H(+)</text>
        <dbReference type="Rhea" id="RHEA:13065"/>
        <dbReference type="ChEBI" id="CHEBI:15377"/>
        <dbReference type="ChEBI" id="CHEBI:15378"/>
        <dbReference type="ChEBI" id="CHEBI:30616"/>
        <dbReference type="ChEBI" id="CHEBI:43474"/>
        <dbReference type="ChEBI" id="CHEBI:456216"/>
        <dbReference type="EC" id="3.6.4.6"/>
    </reaction>
</comment>
<keyword evidence="4" id="KW-0653">Protein transport</keyword>
<comment type="cofactor">
    <cofactor evidence="4">
        <name>Mg(2+)</name>
        <dbReference type="ChEBI" id="CHEBI:18420"/>
    </cofactor>
    <text evidence="4">Binds 1 Mg(2+) ion per subunit.</text>
</comment>
<dbReference type="InterPro" id="IPR039812">
    <property type="entry name" value="Vesicle-fus_ATPase"/>
</dbReference>
<dbReference type="GO" id="GO:0043001">
    <property type="term" value="P:Golgi to plasma membrane protein transport"/>
    <property type="evidence" value="ECO:0007669"/>
    <property type="project" value="TreeGrafter"/>
</dbReference>
<dbReference type="InterPro" id="IPR029067">
    <property type="entry name" value="CDC48_domain_2-like_sf"/>
</dbReference>
<keyword evidence="4" id="KW-0479">Metal-binding</keyword>
<dbReference type="PANTHER" id="PTHR23078:SF3">
    <property type="entry name" value="VESICLE-FUSING ATPASE"/>
    <property type="match status" value="1"/>
</dbReference>
<dbReference type="GO" id="GO:0046872">
    <property type="term" value="F:metal ion binding"/>
    <property type="evidence" value="ECO:0007669"/>
    <property type="project" value="UniProtKB-UniRule"/>
</dbReference>
<evidence type="ECO:0000256" key="4">
    <source>
        <dbReference type="RuleBase" id="RU367045"/>
    </source>
</evidence>